<dbReference type="InterPro" id="IPR036259">
    <property type="entry name" value="MFS_trans_sf"/>
</dbReference>
<feature type="transmembrane region" description="Helical" evidence="6">
    <location>
        <begin position="383"/>
        <end position="402"/>
    </location>
</feature>
<dbReference type="AlphaFoldDB" id="A0A2I0CN94"/>
<evidence type="ECO:0000256" key="5">
    <source>
        <dbReference type="ARBA" id="ARBA00023136"/>
    </source>
</evidence>
<accession>A0A2I0CN94</accession>
<evidence type="ECO:0000313" key="8">
    <source>
        <dbReference type="Proteomes" id="UP000242861"/>
    </source>
</evidence>
<reference evidence="8" key="1">
    <citation type="submission" date="2017-12" db="EMBL/GenBank/DDBJ databases">
        <authorList>
            <person name="Yu X.-Y."/>
        </authorList>
    </citation>
    <scope>NUCLEOTIDE SEQUENCE [LARGE SCALE GENOMIC DNA]</scope>
    <source>
        <strain evidence="8">ZYSR67-Z</strain>
    </source>
</reference>
<dbReference type="PANTHER" id="PTHR12778">
    <property type="entry name" value="SOLUTE CARRIER FAMILY 33 ACETYL-COA TRANSPORTER -RELATED"/>
    <property type="match status" value="1"/>
</dbReference>
<protein>
    <submittedName>
        <fullName evidence="7">MFS transporter</fullName>
    </submittedName>
</protein>
<dbReference type="InterPro" id="IPR011701">
    <property type="entry name" value="MFS"/>
</dbReference>
<gene>
    <name evidence="7" type="ORF">CW360_12280</name>
</gene>
<evidence type="ECO:0000256" key="2">
    <source>
        <dbReference type="ARBA" id="ARBA00022448"/>
    </source>
</evidence>
<keyword evidence="5 6" id="KW-0472">Membrane</keyword>
<dbReference type="Gene3D" id="1.20.1250.20">
    <property type="entry name" value="MFS general substrate transporter like domains"/>
    <property type="match status" value="1"/>
</dbReference>
<feature type="transmembrane region" description="Helical" evidence="6">
    <location>
        <begin position="114"/>
        <end position="133"/>
    </location>
</feature>
<dbReference type="Pfam" id="PF07690">
    <property type="entry name" value="MFS_1"/>
    <property type="match status" value="1"/>
</dbReference>
<dbReference type="InterPro" id="IPR004752">
    <property type="entry name" value="AmpG_permease/AT-1"/>
</dbReference>
<dbReference type="RefSeq" id="WP_101193897.1">
    <property type="nucleotide sequence ID" value="NZ_PIYS01000023.1"/>
</dbReference>
<keyword evidence="3 6" id="KW-0812">Transmembrane</keyword>
<evidence type="ECO:0000256" key="1">
    <source>
        <dbReference type="ARBA" id="ARBA00004141"/>
    </source>
</evidence>
<dbReference type="EMBL" id="PIYS01000023">
    <property type="protein sequence ID" value="PKF70582.1"/>
    <property type="molecule type" value="Genomic_DNA"/>
</dbReference>
<dbReference type="Proteomes" id="UP000242861">
    <property type="component" value="Unassembled WGS sequence"/>
</dbReference>
<comment type="subcellular location">
    <subcellularLocation>
        <location evidence="1">Membrane</location>
        <topology evidence="1">Multi-pass membrane protein</topology>
    </subcellularLocation>
</comment>
<feature type="transmembrane region" description="Helical" evidence="6">
    <location>
        <begin position="83"/>
        <end position="102"/>
    </location>
</feature>
<feature type="transmembrane region" description="Helical" evidence="6">
    <location>
        <begin position="43"/>
        <end position="62"/>
    </location>
</feature>
<keyword evidence="2" id="KW-0813">Transport</keyword>
<evidence type="ECO:0000313" key="7">
    <source>
        <dbReference type="EMBL" id="PKF70582.1"/>
    </source>
</evidence>
<feature type="transmembrane region" description="Helical" evidence="6">
    <location>
        <begin position="179"/>
        <end position="198"/>
    </location>
</feature>
<dbReference type="GO" id="GO:0022857">
    <property type="term" value="F:transmembrane transporter activity"/>
    <property type="evidence" value="ECO:0007669"/>
    <property type="project" value="InterPro"/>
</dbReference>
<dbReference type="PANTHER" id="PTHR12778:SF10">
    <property type="entry name" value="MAJOR FACILITATOR SUPERFAMILY DOMAIN-CONTAINING PROTEIN 3"/>
    <property type="match status" value="1"/>
</dbReference>
<organism evidence="7 8">
    <name type="scientific">Pseudomonas fluvialis</name>
    <dbReference type="NCBI Taxonomy" id="1793966"/>
    <lineage>
        <taxon>Bacteria</taxon>
        <taxon>Pseudomonadati</taxon>
        <taxon>Pseudomonadota</taxon>
        <taxon>Gammaproteobacteria</taxon>
        <taxon>Pseudomonadales</taxon>
        <taxon>Pseudomonadaceae</taxon>
        <taxon>Pseudomonas</taxon>
    </lineage>
</organism>
<evidence type="ECO:0000256" key="6">
    <source>
        <dbReference type="SAM" id="Phobius"/>
    </source>
</evidence>
<name>A0A2I0CN94_9PSED</name>
<dbReference type="SUPFAM" id="SSF103473">
    <property type="entry name" value="MFS general substrate transporter"/>
    <property type="match status" value="1"/>
</dbReference>
<evidence type="ECO:0000256" key="4">
    <source>
        <dbReference type="ARBA" id="ARBA00022989"/>
    </source>
</evidence>
<feature type="transmembrane region" description="Helical" evidence="6">
    <location>
        <begin position="294"/>
        <end position="314"/>
    </location>
</feature>
<feature type="transmembrane region" description="Helical" evidence="6">
    <location>
        <begin position="154"/>
        <end position="173"/>
    </location>
</feature>
<comment type="caution">
    <text evidence="7">The sequence shown here is derived from an EMBL/GenBank/DDBJ whole genome shotgun (WGS) entry which is preliminary data.</text>
</comment>
<keyword evidence="4 6" id="KW-1133">Transmembrane helix</keyword>
<dbReference type="GO" id="GO:0016020">
    <property type="term" value="C:membrane"/>
    <property type="evidence" value="ECO:0007669"/>
    <property type="project" value="UniProtKB-SubCell"/>
</dbReference>
<feature type="transmembrane region" description="Helical" evidence="6">
    <location>
        <begin position="267"/>
        <end position="287"/>
    </location>
</feature>
<sequence length="429" mass="45245">MLVAPLSPRPSRATWLLLASLYCAQGLPSGLVAHALPALLRQQGVDLALIGLLKLLALPWLLKALWAPWVDRWRHPRLGHARGWILPLQGSVVLCLALLALLDGPRLLSEQFSLLLGLLLLINLAAATQDIATDGLTVRLLSERWRGLGNSVQVGGYKIGMLLSGSGLLLLVGQMGWNLALASLALLLAALTLPVWHWQERPNPAPEQAASGPALLCQHYRGLLRQPGMGAWLALLMSFKLGDSLASPMIKPMLVDLDWGLGALGQLTLLSSLCGILGALAGGWLYARLGAWRALLLGGVLQALTLASLASLTQGAADSLVYSLALLEQAADGLSSVVLFAAMMRQCRSAHEGADFTLQASLQLLLAGLVGATSGLLAKAIGYPGLFLTAGLLGLLALLLLYPARLRLSANTPARASVDAAPHHSTPVR</sequence>
<evidence type="ECO:0000256" key="3">
    <source>
        <dbReference type="ARBA" id="ARBA00022692"/>
    </source>
</evidence>
<proteinExistence type="predicted"/>